<comment type="similarity">
    <text evidence="1">Belongs to the RelB/DinJ antitoxin family.</text>
</comment>
<evidence type="ECO:0000256" key="2">
    <source>
        <dbReference type="ARBA" id="ARBA00022649"/>
    </source>
</evidence>
<dbReference type="RefSeq" id="WP_142814494.1">
    <property type="nucleotide sequence ID" value="NZ_CP033893.1"/>
</dbReference>
<accession>A0A515CQJ7</accession>
<dbReference type="Proteomes" id="UP000317572">
    <property type="component" value="Chromosome"/>
</dbReference>
<dbReference type="GO" id="GO:0006355">
    <property type="term" value="P:regulation of DNA-templated transcription"/>
    <property type="evidence" value="ECO:0007669"/>
    <property type="project" value="InterPro"/>
</dbReference>
<dbReference type="PANTHER" id="PTHR38781:SF1">
    <property type="entry name" value="ANTITOXIN DINJ-RELATED"/>
    <property type="match status" value="1"/>
</dbReference>
<dbReference type="InterPro" id="IPR013321">
    <property type="entry name" value="Arc_rbn_hlx_hlx"/>
</dbReference>
<dbReference type="GO" id="GO:0006351">
    <property type="term" value="P:DNA-templated transcription"/>
    <property type="evidence" value="ECO:0007669"/>
    <property type="project" value="TreeGrafter"/>
</dbReference>
<evidence type="ECO:0000313" key="4">
    <source>
        <dbReference type="Proteomes" id="UP000317572"/>
    </source>
</evidence>
<dbReference type="GO" id="GO:0043565">
    <property type="term" value="F:sequence-specific DNA binding"/>
    <property type="evidence" value="ECO:0007669"/>
    <property type="project" value="UniProtKB-ARBA"/>
</dbReference>
<name>A0A515CQJ7_SERLI</name>
<keyword evidence="2" id="KW-1277">Toxin-antitoxin system</keyword>
<evidence type="ECO:0000256" key="1">
    <source>
        <dbReference type="ARBA" id="ARBA00010562"/>
    </source>
</evidence>
<dbReference type="PANTHER" id="PTHR38781">
    <property type="entry name" value="ANTITOXIN DINJ-RELATED"/>
    <property type="match status" value="1"/>
</dbReference>
<gene>
    <name evidence="3" type="ORF">EGO53_00895</name>
</gene>
<dbReference type="InterPro" id="IPR007337">
    <property type="entry name" value="RelB/DinJ"/>
</dbReference>
<evidence type="ECO:0000313" key="3">
    <source>
        <dbReference type="EMBL" id="QDL30439.1"/>
    </source>
</evidence>
<proteinExistence type="inferred from homology"/>
<sequence>MTRDSIVQARIDTNLKQRAEAVFKEMGMTVSEGIRMFLNRIVEEGAMPEELLNGSSTNREQLCYQAYNDILSQLEYPEIQRNYSQYKSEKLGDMLNVEKHR</sequence>
<protein>
    <submittedName>
        <fullName evidence="3">Type II toxin-antitoxin system RelB/DinJ family antitoxin</fullName>
    </submittedName>
</protein>
<dbReference type="Pfam" id="PF04221">
    <property type="entry name" value="RelB"/>
    <property type="match status" value="1"/>
</dbReference>
<organism evidence="3 4">
    <name type="scientific">Serratia liquefaciens</name>
    <dbReference type="NCBI Taxonomy" id="614"/>
    <lineage>
        <taxon>Bacteria</taxon>
        <taxon>Pseudomonadati</taxon>
        <taxon>Pseudomonadota</taxon>
        <taxon>Gammaproteobacteria</taxon>
        <taxon>Enterobacterales</taxon>
        <taxon>Yersiniaceae</taxon>
        <taxon>Serratia</taxon>
    </lineage>
</organism>
<dbReference type="AlphaFoldDB" id="A0A515CQJ7"/>
<dbReference type="NCBIfam" id="TIGR02384">
    <property type="entry name" value="RelB_DinJ"/>
    <property type="match status" value="1"/>
</dbReference>
<dbReference type="EMBL" id="CP033893">
    <property type="protein sequence ID" value="QDL30439.1"/>
    <property type="molecule type" value="Genomic_DNA"/>
</dbReference>
<dbReference type="Gene3D" id="1.10.1220.10">
    <property type="entry name" value="Met repressor-like"/>
    <property type="match status" value="1"/>
</dbReference>
<reference evidence="3 4" key="1">
    <citation type="submission" date="2018-11" db="EMBL/GenBank/DDBJ databases">
        <title>The first complete genome of Serratia liquefaciens isolated from metalophyte plant revel distinctness adaptive mechanisms in an extreme habitat.</title>
        <authorList>
            <person name="Caneschi W.L."/>
            <person name="Sanchez A.B."/>
            <person name="Felestrino E.B."/>
            <person name="Assis R.A.B."/>
            <person name="Lemes C.G.C."/>
            <person name="Cordeiro I.F."/>
            <person name="Fonseca N.P."/>
            <person name="Villa M."/>
            <person name="Vieira I.T."/>
            <person name="Moraes L.A."/>
            <person name="Kamino L.H.Y."/>
            <person name="do Carmo F."/>
            <person name="Garcia C.M."/>
            <person name="Almeida N.F."/>
            <person name="Silva R.S."/>
            <person name="Ferro J.A."/>
            <person name="Ferro M.I.T."/>
            <person name="Varani A.M."/>
            <person name="Ferreira R.M."/>
            <person name="dos Santos V.L."/>
            <person name="Silva U.C."/>
            <person name="Setubal J.C."/>
            <person name="Moreira L.M."/>
        </authorList>
    </citation>
    <scope>NUCLEOTIDE SEQUENCE [LARGE SCALE GENOMIC DNA]</scope>
    <source>
        <strain evidence="3 4">FG3</strain>
    </source>
</reference>